<dbReference type="GeneID" id="82172021"/>
<dbReference type="Proteomes" id="UP000019434">
    <property type="component" value="Chromosome"/>
</dbReference>
<dbReference type="STRING" id="195522.BD01_0292"/>
<sequence length="264" mass="28945">MDKIEAIFYIEGLSNDKKALESAVENIVKELKGENLVEVLEINPEDIMEGEGVLKYSAVIEAKVRGTFEGVVNAVLKYGPAIVEVLAPGKIELDSKSLMKILGDVSLVMGKLMNKFGSLAAYPDLSEVPEPRIGYSREEIESLILDDRYIRYRLVIEVSGKDRASVEETMKKALSLEGCLINVMALEGSEEDGEFKGLLAVELLSNFETLFQLVGKYAPVAISILEPEIIDVTAGELQNTLTDLGGFVNELTSRPVKKALMSNQ</sequence>
<dbReference type="eggNOG" id="arCOG05037">
    <property type="taxonomic scope" value="Archaea"/>
</dbReference>
<dbReference type="EMBL" id="CP007264">
    <property type="protein sequence ID" value="AHL21919.1"/>
    <property type="molecule type" value="Genomic_DNA"/>
</dbReference>
<evidence type="ECO:0000313" key="2">
    <source>
        <dbReference type="Proteomes" id="UP000019434"/>
    </source>
</evidence>
<evidence type="ECO:0000313" key="1">
    <source>
        <dbReference type="EMBL" id="AHL21919.1"/>
    </source>
</evidence>
<accession>W8PIG7</accession>
<dbReference type="HOGENOM" id="CLU_1014186_0_0_2"/>
<dbReference type="OrthoDB" id="86129at2157"/>
<gene>
    <name evidence="1" type="ORF">BD01_0292</name>
</gene>
<dbReference type="AlphaFoldDB" id="W8PIG7"/>
<dbReference type="KEGG" id="tnu:BD01_0292"/>
<reference evidence="1 2" key="1">
    <citation type="submission" date="2014-02" db="EMBL/GenBank/DDBJ databases">
        <title>Genome Sequence of an Hyperthermophilic Archaeon, Thermococcus nautili 30-1, producing viral vesicles.</title>
        <authorList>
            <person name="Oberto J."/>
            <person name="Gaudin M."/>
            <person name="Cossu M."/>
            <person name="Gorlas A."/>
            <person name="Slesarev A."/>
            <person name="Marguet E."/>
            <person name="Forterre P."/>
        </authorList>
    </citation>
    <scope>NUCLEOTIDE SEQUENCE [LARGE SCALE GENOMIC DNA]</scope>
    <source>
        <strain evidence="1 2">30-1</strain>
    </source>
</reference>
<organism evidence="1 2">
    <name type="scientific">Thermococcus nautili</name>
    <dbReference type="NCBI Taxonomy" id="195522"/>
    <lineage>
        <taxon>Archaea</taxon>
        <taxon>Methanobacteriati</taxon>
        <taxon>Methanobacteriota</taxon>
        <taxon>Thermococci</taxon>
        <taxon>Thermococcales</taxon>
        <taxon>Thermococcaceae</taxon>
        <taxon>Thermococcus</taxon>
    </lineage>
</organism>
<dbReference type="RefSeq" id="WP_042689176.1">
    <property type="nucleotide sequence ID" value="NZ_CP007264.1"/>
</dbReference>
<protein>
    <submittedName>
        <fullName evidence="1">Uncharacterized protein</fullName>
    </submittedName>
</protein>
<keyword evidence="2" id="KW-1185">Reference proteome</keyword>
<name>W8PIG7_9EURY</name>
<proteinExistence type="predicted"/>